<dbReference type="WBParaSite" id="SSLN_0001193901-mRNA-1">
    <property type="protein sequence ID" value="SSLN_0001193901-mRNA-1"/>
    <property type="gene ID" value="SSLN_0001193901"/>
</dbReference>
<gene>
    <name evidence="1" type="ORF">SSLN_LOCUS11494</name>
</gene>
<dbReference type="Proteomes" id="UP000275846">
    <property type="component" value="Unassembled WGS sequence"/>
</dbReference>
<dbReference type="OrthoDB" id="10070415at2759"/>
<accession>A0A183T4U6</accession>
<protein>
    <submittedName>
        <fullName evidence="3">Reverse transcriptase domain-containing protein</fullName>
    </submittedName>
</protein>
<keyword evidence="2" id="KW-1185">Reference proteome</keyword>
<proteinExistence type="predicted"/>
<evidence type="ECO:0000313" key="3">
    <source>
        <dbReference type="WBParaSite" id="SSLN_0001193901-mRNA-1"/>
    </source>
</evidence>
<reference evidence="1 2" key="2">
    <citation type="submission" date="2018-11" db="EMBL/GenBank/DDBJ databases">
        <authorList>
            <consortium name="Pathogen Informatics"/>
        </authorList>
    </citation>
    <scope>NUCLEOTIDE SEQUENCE [LARGE SCALE GENOMIC DNA]</scope>
    <source>
        <strain evidence="1 2">NST_G2</strain>
    </source>
</reference>
<evidence type="ECO:0000313" key="1">
    <source>
        <dbReference type="EMBL" id="VDL97879.1"/>
    </source>
</evidence>
<reference evidence="3" key="1">
    <citation type="submission" date="2016-06" db="UniProtKB">
        <authorList>
            <consortium name="WormBaseParasite"/>
        </authorList>
    </citation>
    <scope>IDENTIFICATION</scope>
</reference>
<organism evidence="3">
    <name type="scientific">Schistocephalus solidus</name>
    <name type="common">Tapeworm</name>
    <dbReference type="NCBI Taxonomy" id="70667"/>
    <lineage>
        <taxon>Eukaryota</taxon>
        <taxon>Metazoa</taxon>
        <taxon>Spiralia</taxon>
        <taxon>Lophotrochozoa</taxon>
        <taxon>Platyhelminthes</taxon>
        <taxon>Cestoda</taxon>
        <taxon>Eucestoda</taxon>
        <taxon>Diphyllobothriidea</taxon>
        <taxon>Diphyllobothriidae</taxon>
        <taxon>Schistocephalus</taxon>
    </lineage>
</organism>
<dbReference type="AlphaFoldDB" id="A0A183T4U6"/>
<sequence length="69" mass="7963">MRTHLSTTFVDLKKAFDMMNRDVLLKIMQKFGCPERFTHMVRHLHDGTMARVTEYAADSEAFAVTNGEN</sequence>
<evidence type="ECO:0000313" key="2">
    <source>
        <dbReference type="Proteomes" id="UP000275846"/>
    </source>
</evidence>
<name>A0A183T4U6_SCHSO</name>
<dbReference type="EMBL" id="UYSU01036576">
    <property type="protein sequence ID" value="VDL97879.1"/>
    <property type="molecule type" value="Genomic_DNA"/>
</dbReference>